<feature type="non-terminal residue" evidence="1">
    <location>
        <position position="1"/>
    </location>
</feature>
<feature type="non-terminal residue" evidence="1">
    <location>
        <position position="52"/>
    </location>
</feature>
<comment type="caution">
    <text evidence="1">The sequence shown here is derived from an EMBL/GenBank/DDBJ whole genome shotgun (WGS) entry which is preliminary data.</text>
</comment>
<dbReference type="Gene3D" id="3.50.50.60">
    <property type="entry name" value="FAD/NAD(P)-binding domain"/>
    <property type="match status" value="1"/>
</dbReference>
<dbReference type="InterPro" id="IPR036188">
    <property type="entry name" value="FAD/NAD-bd_sf"/>
</dbReference>
<reference evidence="1 2" key="1">
    <citation type="journal article" date="2018" name="Nat. Biotechnol.">
        <title>A standardized bacterial taxonomy based on genome phylogeny substantially revises the tree of life.</title>
        <authorList>
            <person name="Parks D.H."/>
            <person name="Chuvochina M."/>
            <person name="Waite D.W."/>
            <person name="Rinke C."/>
            <person name="Skarshewski A."/>
            <person name="Chaumeil P.A."/>
            <person name="Hugenholtz P."/>
        </authorList>
    </citation>
    <scope>NUCLEOTIDE SEQUENCE [LARGE SCALE GENOMIC DNA]</scope>
    <source>
        <strain evidence="1">UBA9049</strain>
    </source>
</reference>
<proteinExistence type="predicted"/>
<gene>
    <name evidence="1" type="ORF">DCF82_16800</name>
</gene>
<name>A0A3B8WS39_MARNT</name>
<dbReference type="EMBL" id="DLYI01000221">
    <property type="protein sequence ID" value="HAC29445.1"/>
    <property type="molecule type" value="Genomic_DNA"/>
</dbReference>
<evidence type="ECO:0000313" key="1">
    <source>
        <dbReference type="EMBL" id="HAC29445.1"/>
    </source>
</evidence>
<dbReference type="Proteomes" id="UP000261325">
    <property type="component" value="Unassembled WGS sequence"/>
</dbReference>
<organism evidence="1 2">
    <name type="scientific">Marinobacter nauticus</name>
    <name type="common">Marinobacter hydrocarbonoclasticus</name>
    <name type="synonym">Marinobacter aquaeolei</name>
    <dbReference type="NCBI Taxonomy" id="2743"/>
    <lineage>
        <taxon>Bacteria</taxon>
        <taxon>Pseudomonadati</taxon>
        <taxon>Pseudomonadota</taxon>
        <taxon>Gammaproteobacteria</taxon>
        <taxon>Pseudomonadales</taxon>
        <taxon>Marinobacteraceae</taxon>
        <taxon>Marinobacter</taxon>
    </lineage>
</organism>
<dbReference type="AlphaFoldDB" id="A0A3B8WS39"/>
<evidence type="ECO:0000313" key="2">
    <source>
        <dbReference type="Proteomes" id="UP000261325"/>
    </source>
</evidence>
<dbReference type="SUPFAM" id="SSF51905">
    <property type="entry name" value="FAD/NAD(P)-binding domain"/>
    <property type="match status" value="1"/>
</dbReference>
<protein>
    <submittedName>
        <fullName evidence="1">Glutamate synthase small subunit</fullName>
    </submittedName>
</protein>
<sequence>GSRREVANAKEEGVKFLFNRQPIAIIGEDRVEGVKVVTTELGEPDENGRRRP</sequence>
<accession>A0A3B8WS39</accession>